<feature type="compositionally biased region" description="Low complexity" evidence="1">
    <location>
        <begin position="70"/>
        <end position="82"/>
    </location>
</feature>
<comment type="caution">
    <text evidence="2">The sequence shown here is derived from an EMBL/GenBank/DDBJ whole genome shotgun (WGS) entry which is preliminary data.</text>
</comment>
<feature type="compositionally biased region" description="Polar residues" evidence="1">
    <location>
        <begin position="45"/>
        <end position="54"/>
    </location>
</feature>
<name>A0ABV0RPL7_9TELE</name>
<sequence>MDTPLQVSFIPEKPTRQQPDSASSTHSPAPSTPHHCNDSPDRNIIQLSSTTAAQPIQMPVTPHPTKGHNLPTPHTAAPTAPSSLPSTIIFEVEAASLTTVKQRQPPWQRPRGFHSWSGTLWHTYVNLWHPRGQGLYTVPACF</sequence>
<organism evidence="2 3">
    <name type="scientific">Xenoophorus captivus</name>
    <dbReference type="NCBI Taxonomy" id="1517983"/>
    <lineage>
        <taxon>Eukaryota</taxon>
        <taxon>Metazoa</taxon>
        <taxon>Chordata</taxon>
        <taxon>Craniata</taxon>
        <taxon>Vertebrata</taxon>
        <taxon>Euteleostomi</taxon>
        <taxon>Actinopterygii</taxon>
        <taxon>Neopterygii</taxon>
        <taxon>Teleostei</taxon>
        <taxon>Neoteleostei</taxon>
        <taxon>Acanthomorphata</taxon>
        <taxon>Ovalentaria</taxon>
        <taxon>Atherinomorphae</taxon>
        <taxon>Cyprinodontiformes</taxon>
        <taxon>Goodeidae</taxon>
        <taxon>Xenoophorus</taxon>
    </lineage>
</organism>
<evidence type="ECO:0000256" key="1">
    <source>
        <dbReference type="SAM" id="MobiDB-lite"/>
    </source>
</evidence>
<dbReference type="EMBL" id="JAHRIN010052129">
    <property type="protein sequence ID" value="MEQ2209954.1"/>
    <property type="molecule type" value="Genomic_DNA"/>
</dbReference>
<dbReference type="Proteomes" id="UP001434883">
    <property type="component" value="Unassembled WGS sequence"/>
</dbReference>
<evidence type="ECO:0000313" key="3">
    <source>
        <dbReference type="Proteomes" id="UP001434883"/>
    </source>
</evidence>
<reference evidence="2 3" key="1">
    <citation type="submission" date="2021-06" db="EMBL/GenBank/DDBJ databases">
        <authorList>
            <person name="Palmer J.M."/>
        </authorList>
    </citation>
    <scope>NUCLEOTIDE SEQUENCE [LARGE SCALE GENOMIC DNA]</scope>
    <source>
        <strain evidence="2 3">XC_2019</strain>
        <tissue evidence="2">Muscle</tissue>
    </source>
</reference>
<gene>
    <name evidence="2" type="ORF">XENOCAPTIV_006462</name>
</gene>
<feature type="region of interest" description="Disordered" evidence="1">
    <location>
        <begin position="1"/>
        <end position="82"/>
    </location>
</feature>
<proteinExistence type="predicted"/>
<accession>A0ABV0RPL7</accession>
<protein>
    <submittedName>
        <fullName evidence="2">Uncharacterized protein</fullName>
    </submittedName>
</protein>
<evidence type="ECO:0000313" key="2">
    <source>
        <dbReference type="EMBL" id="MEQ2209954.1"/>
    </source>
</evidence>
<keyword evidence="3" id="KW-1185">Reference proteome</keyword>
<feature type="compositionally biased region" description="Low complexity" evidence="1">
    <location>
        <begin position="21"/>
        <end position="34"/>
    </location>
</feature>